<protein>
    <submittedName>
        <fullName evidence="1">Uncharacterized protein</fullName>
    </submittedName>
</protein>
<proteinExistence type="predicted"/>
<organism evidence="1 2">
    <name type="scientific">Mytilus galloprovincialis</name>
    <name type="common">Mediterranean mussel</name>
    <dbReference type="NCBI Taxonomy" id="29158"/>
    <lineage>
        <taxon>Eukaryota</taxon>
        <taxon>Metazoa</taxon>
        <taxon>Spiralia</taxon>
        <taxon>Lophotrochozoa</taxon>
        <taxon>Mollusca</taxon>
        <taxon>Bivalvia</taxon>
        <taxon>Autobranchia</taxon>
        <taxon>Pteriomorphia</taxon>
        <taxon>Mytilida</taxon>
        <taxon>Mytiloidea</taxon>
        <taxon>Mytilidae</taxon>
        <taxon>Mytilinae</taxon>
        <taxon>Mytilus</taxon>
    </lineage>
</organism>
<sequence length="183" mass="20884">MTLLRMLTVFNRVALRQIERGDHVVSKVTDTLKTKIKQGTSKSATTTEEPRYDKLVGRINQLTQKIYRRLTRLTDRLSGSFQITRGSLNLMQSINRDTVTVACLLQTTLVSDHHIYDLHIEPTIHQYRYNNNSILKVKMANVTTSSIAILLKAIFCELQPVTIEDIPKDENTCTVDVPITEIQ</sequence>
<keyword evidence="2" id="KW-1185">Reference proteome</keyword>
<accession>A0A8B6FBY8</accession>
<name>A0A8B6FBY8_MYTGA</name>
<gene>
    <name evidence="1" type="ORF">MGAL_10B089023</name>
</gene>
<comment type="caution">
    <text evidence="1">The sequence shown here is derived from an EMBL/GenBank/DDBJ whole genome shotgun (WGS) entry which is preliminary data.</text>
</comment>
<dbReference type="OrthoDB" id="6156370at2759"/>
<reference evidence="1" key="1">
    <citation type="submission" date="2018-11" db="EMBL/GenBank/DDBJ databases">
        <authorList>
            <person name="Alioto T."/>
            <person name="Alioto T."/>
        </authorList>
    </citation>
    <scope>NUCLEOTIDE SEQUENCE</scope>
</reference>
<dbReference type="AlphaFoldDB" id="A0A8B6FBY8"/>
<dbReference type="Proteomes" id="UP000596742">
    <property type="component" value="Unassembled WGS sequence"/>
</dbReference>
<evidence type="ECO:0000313" key="1">
    <source>
        <dbReference type="EMBL" id="VDI47773.1"/>
    </source>
</evidence>
<dbReference type="EMBL" id="UYJE01006655">
    <property type="protein sequence ID" value="VDI47773.1"/>
    <property type="molecule type" value="Genomic_DNA"/>
</dbReference>
<evidence type="ECO:0000313" key="2">
    <source>
        <dbReference type="Proteomes" id="UP000596742"/>
    </source>
</evidence>